<gene>
    <name evidence="5" type="ORF">BO97DRAFT_383090</name>
</gene>
<organism evidence="5 6">
    <name type="scientific">Aspergillus homomorphus (strain CBS 101889)</name>
    <dbReference type="NCBI Taxonomy" id="1450537"/>
    <lineage>
        <taxon>Eukaryota</taxon>
        <taxon>Fungi</taxon>
        <taxon>Dikarya</taxon>
        <taxon>Ascomycota</taxon>
        <taxon>Pezizomycotina</taxon>
        <taxon>Eurotiomycetes</taxon>
        <taxon>Eurotiomycetidae</taxon>
        <taxon>Eurotiales</taxon>
        <taxon>Aspergillaceae</taxon>
        <taxon>Aspergillus</taxon>
        <taxon>Aspergillus subgen. Circumdati</taxon>
    </lineage>
</organism>
<keyword evidence="3" id="KW-0808">Transferase</keyword>
<evidence type="ECO:0000313" key="5">
    <source>
        <dbReference type="EMBL" id="RAL16521.1"/>
    </source>
</evidence>
<proteinExistence type="inferred from homology"/>
<dbReference type="PANTHER" id="PTHR11129">
    <property type="entry name" value="PROTEIN FARNESYLTRANSFERASE ALPHA SUBUNIT/RAB GERANYLGERANYL TRANSFERASE ALPHA SUBUNIT"/>
    <property type="match status" value="1"/>
</dbReference>
<dbReference type="Proteomes" id="UP000248961">
    <property type="component" value="Unassembled WGS sequence"/>
</dbReference>
<dbReference type="VEuPathDB" id="FungiDB:BO97DRAFT_383090"/>
<name>A0A395I911_ASPHC</name>
<dbReference type="OrthoDB" id="5358702at2759"/>
<keyword evidence="2" id="KW-0637">Prenyltransferase</keyword>
<protein>
    <submittedName>
        <fullName evidence="5">Uncharacterized protein</fullName>
    </submittedName>
</protein>
<accession>A0A395I911</accession>
<comment type="similarity">
    <text evidence="1">Belongs to the protein prenyltransferase subunit alpha family.</text>
</comment>
<dbReference type="PANTHER" id="PTHR11129:SF3">
    <property type="entry name" value="PROTEIN PRENYLTRANSFERASE ALPHA SUBUNIT REPEAT-CONTAINING PROTEIN 1"/>
    <property type="match status" value="1"/>
</dbReference>
<dbReference type="GeneID" id="37197628"/>
<dbReference type="Gene3D" id="1.25.40.120">
    <property type="entry name" value="Protein prenylyltransferase"/>
    <property type="match status" value="1"/>
</dbReference>
<sequence>MLPPSDDDVAFHELARIFSIRHQGNEVLEIEILPPGLGPLLQDGNSVGITKKYLIQAFLTARRKFLDAVNGKPVDQLKLETTASHSAPWSHASDQALIVSTEIILLFDCEHLTACNWRKRRLAAAIQSHDPSGSDKDGLQSLIDALHKELSFTKTYLCSPLHRHTKSPTLWNYRSWILSRLIRLQRPGMVASTPQGQPSKLSYETSAGIVAGELAMVLRSGELHPRNYYAFGYLREAIDLVSDTSESGPNVSALLAEYMIQKVLQWCLAHPADISGWAFTSFLLEKVSQDEIRRETVYQVIQFALDIGWEGESLWIFVDSASSTLDGKNVIESGHWASRWVALTEHSLPNAGSQGGWRTWLDRARAVWAAGPAVN</sequence>
<keyword evidence="4" id="KW-0677">Repeat</keyword>
<dbReference type="Pfam" id="PF01239">
    <property type="entry name" value="PPTA"/>
    <property type="match status" value="1"/>
</dbReference>
<dbReference type="AlphaFoldDB" id="A0A395I911"/>
<reference evidence="5 6" key="1">
    <citation type="submission" date="2018-02" db="EMBL/GenBank/DDBJ databases">
        <title>The genomes of Aspergillus section Nigri reveals drivers in fungal speciation.</title>
        <authorList>
            <consortium name="DOE Joint Genome Institute"/>
            <person name="Vesth T.C."/>
            <person name="Nybo J."/>
            <person name="Theobald S."/>
            <person name="Brandl J."/>
            <person name="Frisvad J.C."/>
            <person name="Nielsen K.F."/>
            <person name="Lyhne E.K."/>
            <person name="Kogle M.E."/>
            <person name="Kuo A."/>
            <person name="Riley R."/>
            <person name="Clum A."/>
            <person name="Nolan M."/>
            <person name="Lipzen A."/>
            <person name="Salamov A."/>
            <person name="Henrissat B."/>
            <person name="Wiebenga A."/>
            <person name="De vries R.P."/>
            <person name="Grigoriev I.V."/>
            <person name="Mortensen U.H."/>
            <person name="Andersen M.R."/>
            <person name="Baker S.E."/>
        </authorList>
    </citation>
    <scope>NUCLEOTIDE SEQUENCE [LARGE SCALE GENOMIC DNA]</scope>
    <source>
        <strain evidence="5 6">CBS 101889</strain>
    </source>
</reference>
<evidence type="ECO:0000313" key="6">
    <source>
        <dbReference type="Proteomes" id="UP000248961"/>
    </source>
</evidence>
<dbReference type="EMBL" id="KZ824269">
    <property type="protein sequence ID" value="RAL16521.1"/>
    <property type="molecule type" value="Genomic_DNA"/>
</dbReference>
<evidence type="ECO:0000256" key="2">
    <source>
        <dbReference type="ARBA" id="ARBA00022602"/>
    </source>
</evidence>
<dbReference type="GO" id="GO:0008318">
    <property type="term" value="F:protein prenyltransferase activity"/>
    <property type="evidence" value="ECO:0007669"/>
    <property type="project" value="InterPro"/>
</dbReference>
<evidence type="ECO:0000256" key="4">
    <source>
        <dbReference type="ARBA" id="ARBA00022737"/>
    </source>
</evidence>
<keyword evidence="6" id="KW-1185">Reference proteome</keyword>
<dbReference type="GO" id="GO:0005737">
    <property type="term" value="C:cytoplasm"/>
    <property type="evidence" value="ECO:0007669"/>
    <property type="project" value="TreeGrafter"/>
</dbReference>
<evidence type="ECO:0000256" key="1">
    <source>
        <dbReference type="ARBA" id="ARBA00006734"/>
    </source>
</evidence>
<dbReference type="SUPFAM" id="SSF48439">
    <property type="entry name" value="Protein prenylyltransferase"/>
    <property type="match status" value="1"/>
</dbReference>
<dbReference type="RefSeq" id="XP_025555675.1">
    <property type="nucleotide sequence ID" value="XM_025693339.1"/>
</dbReference>
<dbReference type="InterPro" id="IPR002088">
    <property type="entry name" value="Prenyl_trans_a"/>
</dbReference>
<evidence type="ECO:0000256" key="3">
    <source>
        <dbReference type="ARBA" id="ARBA00022679"/>
    </source>
</evidence>